<feature type="transmembrane region" description="Helical" evidence="7">
    <location>
        <begin position="48"/>
        <end position="78"/>
    </location>
</feature>
<reference evidence="9 10" key="2">
    <citation type="submission" date="2019-09" db="EMBL/GenBank/DDBJ databases">
        <title>Complete Genome Sequence and Methylome Analysis of free living Spirochaetas.</title>
        <authorList>
            <person name="Leshcheva N."/>
            <person name="Mikheeva N."/>
        </authorList>
    </citation>
    <scope>NUCLEOTIDE SEQUENCE [LARGE SCALE GENOMIC DNA]</scope>
    <source>
        <strain evidence="9 10">P</strain>
    </source>
</reference>
<evidence type="ECO:0000256" key="6">
    <source>
        <dbReference type="ARBA" id="ARBA00023136"/>
    </source>
</evidence>
<keyword evidence="4 7" id="KW-0812">Transmembrane</keyword>
<dbReference type="CDD" id="cd06261">
    <property type="entry name" value="TM_PBP2"/>
    <property type="match status" value="1"/>
</dbReference>
<feature type="domain" description="ABC transmembrane type-1" evidence="8">
    <location>
        <begin position="52"/>
        <end position="232"/>
    </location>
</feature>
<comment type="similarity">
    <text evidence="7">Belongs to the binding-protein-dependent transport system permease family.</text>
</comment>
<evidence type="ECO:0000256" key="2">
    <source>
        <dbReference type="ARBA" id="ARBA00022448"/>
    </source>
</evidence>
<keyword evidence="10" id="KW-1185">Reference proteome</keyword>
<evidence type="ECO:0000256" key="7">
    <source>
        <dbReference type="RuleBase" id="RU363032"/>
    </source>
</evidence>
<dbReference type="GO" id="GO:0055085">
    <property type="term" value="P:transmembrane transport"/>
    <property type="evidence" value="ECO:0007669"/>
    <property type="project" value="InterPro"/>
</dbReference>
<feature type="transmembrane region" description="Helical" evidence="7">
    <location>
        <begin position="181"/>
        <end position="202"/>
    </location>
</feature>
<dbReference type="PANTHER" id="PTHR30151:SF0">
    <property type="entry name" value="ABC TRANSPORTER PERMEASE PROTEIN MJ0413-RELATED"/>
    <property type="match status" value="1"/>
</dbReference>
<accession>A0A5C1Q8H8</accession>
<dbReference type="RefSeq" id="WP_149566926.1">
    <property type="nucleotide sequence ID" value="NZ_CP035807.1"/>
</dbReference>
<dbReference type="AlphaFoldDB" id="A0A5C1Q8H8"/>
<sequence length="247" mass="27893">MNKKSILLGISTIFVIWFLFSIIINKPIIPLPSVVIKQLFIEFSKGTIFLHLLASILRIISSLFISLTIGIPVGIITAKIKKLDSIFSPILYLLYPIPKIAFLPIIMVLFGLGNTPKIILISSILFFPITIAVRDRTKQLPKEYDYLAKVFLLTKKQILFEITLPGILPSILSAIRISIGISLSVLFFSENFATVFGIGYYIMNSWVMVDYPQMYVGIIMLSFTGLGLYLSLDIIEKKIVPWHIHLN</sequence>
<evidence type="ECO:0000259" key="8">
    <source>
        <dbReference type="PROSITE" id="PS50928"/>
    </source>
</evidence>
<name>A0A5C1Q8H8_9SPIO</name>
<keyword evidence="2 7" id="KW-0813">Transport</keyword>
<dbReference type="EMBL" id="CP035807">
    <property type="protein sequence ID" value="QEN03668.1"/>
    <property type="molecule type" value="Genomic_DNA"/>
</dbReference>
<dbReference type="InterPro" id="IPR000515">
    <property type="entry name" value="MetI-like"/>
</dbReference>
<dbReference type="SUPFAM" id="SSF161098">
    <property type="entry name" value="MetI-like"/>
    <property type="match status" value="1"/>
</dbReference>
<feature type="transmembrane region" description="Helical" evidence="7">
    <location>
        <begin position="118"/>
        <end position="137"/>
    </location>
</feature>
<evidence type="ECO:0000256" key="5">
    <source>
        <dbReference type="ARBA" id="ARBA00022989"/>
    </source>
</evidence>
<gene>
    <name evidence="9" type="ORF">EW093_02775</name>
</gene>
<protein>
    <submittedName>
        <fullName evidence="9">ABC transporter permease</fullName>
    </submittedName>
</protein>
<dbReference type="GO" id="GO:0005886">
    <property type="term" value="C:plasma membrane"/>
    <property type="evidence" value="ECO:0007669"/>
    <property type="project" value="UniProtKB-SubCell"/>
</dbReference>
<evidence type="ECO:0000313" key="10">
    <source>
        <dbReference type="Proteomes" id="UP000323824"/>
    </source>
</evidence>
<reference evidence="9 10" key="1">
    <citation type="submission" date="2019-02" db="EMBL/GenBank/DDBJ databases">
        <authorList>
            <person name="Fomenkov A."/>
            <person name="Dubinina G."/>
            <person name="Grabovich M."/>
            <person name="Vincze T."/>
            <person name="Roberts R.J."/>
        </authorList>
    </citation>
    <scope>NUCLEOTIDE SEQUENCE [LARGE SCALE GENOMIC DNA]</scope>
    <source>
        <strain evidence="9 10">P</strain>
    </source>
</reference>
<dbReference type="PROSITE" id="PS50928">
    <property type="entry name" value="ABC_TM1"/>
    <property type="match status" value="1"/>
</dbReference>
<evidence type="ECO:0000256" key="3">
    <source>
        <dbReference type="ARBA" id="ARBA00022475"/>
    </source>
</evidence>
<dbReference type="Gene3D" id="1.10.3720.10">
    <property type="entry name" value="MetI-like"/>
    <property type="match status" value="1"/>
</dbReference>
<keyword evidence="5 7" id="KW-1133">Transmembrane helix</keyword>
<dbReference type="PANTHER" id="PTHR30151">
    <property type="entry name" value="ALKANE SULFONATE ABC TRANSPORTER-RELATED, MEMBRANE SUBUNIT"/>
    <property type="match status" value="1"/>
</dbReference>
<keyword evidence="6 7" id="KW-0472">Membrane</keyword>
<proteinExistence type="inferred from homology"/>
<dbReference type="OrthoDB" id="9804353at2"/>
<dbReference type="KEGG" id="sper:EW093_02775"/>
<evidence type="ECO:0000256" key="1">
    <source>
        <dbReference type="ARBA" id="ARBA00004651"/>
    </source>
</evidence>
<feature type="transmembrane region" description="Helical" evidence="7">
    <location>
        <begin position="90"/>
        <end position="112"/>
    </location>
</feature>
<evidence type="ECO:0000313" key="9">
    <source>
        <dbReference type="EMBL" id="QEN03668.1"/>
    </source>
</evidence>
<dbReference type="InterPro" id="IPR035906">
    <property type="entry name" value="MetI-like_sf"/>
</dbReference>
<feature type="transmembrane region" description="Helical" evidence="7">
    <location>
        <begin position="214"/>
        <end position="232"/>
    </location>
</feature>
<dbReference type="Pfam" id="PF00528">
    <property type="entry name" value="BPD_transp_1"/>
    <property type="match status" value="1"/>
</dbReference>
<evidence type="ECO:0000256" key="4">
    <source>
        <dbReference type="ARBA" id="ARBA00022692"/>
    </source>
</evidence>
<comment type="subcellular location">
    <subcellularLocation>
        <location evidence="1 7">Cell membrane</location>
        <topology evidence="1 7">Multi-pass membrane protein</topology>
    </subcellularLocation>
</comment>
<feature type="transmembrane region" description="Helical" evidence="7">
    <location>
        <begin position="7"/>
        <end position="28"/>
    </location>
</feature>
<organism evidence="9 10">
    <name type="scientific">Thiospirochaeta perfilievii</name>
    <dbReference type="NCBI Taxonomy" id="252967"/>
    <lineage>
        <taxon>Bacteria</taxon>
        <taxon>Pseudomonadati</taxon>
        <taxon>Spirochaetota</taxon>
        <taxon>Spirochaetia</taxon>
        <taxon>Spirochaetales</taxon>
        <taxon>Spirochaetaceae</taxon>
        <taxon>Thiospirochaeta</taxon>
    </lineage>
</organism>
<keyword evidence="3" id="KW-1003">Cell membrane</keyword>
<dbReference type="Proteomes" id="UP000323824">
    <property type="component" value="Chromosome"/>
</dbReference>